<dbReference type="InterPro" id="IPR000504">
    <property type="entry name" value="RRM_dom"/>
</dbReference>
<comment type="caution">
    <text evidence="9">The sequence shown here is derived from an EMBL/GenBank/DDBJ whole genome shotgun (WGS) entry which is preliminary data.</text>
</comment>
<dbReference type="CDD" id="cd12282">
    <property type="entry name" value="RRM2_TatSF1_like"/>
    <property type="match status" value="1"/>
</dbReference>
<evidence type="ECO:0000313" key="9">
    <source>
        <dbReference type="EMBL" id="KAG5191670.1"/>
    </source>
</evidence>
<dbReference type="InterPro" id="IPR034393">
    <property type="entry name" value="TatSF1-like"/>
</dbReference>
<keyword evidence="4 6" id="KW-0694">RNA-binding</keyword>
<feature type="domain" description="RRM" evidence="8">
    <location>
        <begin position="370"/>
        <end position="456"/>
    </location>
</feature>
<feature type="compositionally biased region" description="Basic and acidic residues" evidence="7">
    <location>
        <begin position="312"/>
        <end position="327"/>
    </location>
</feature>
<gene>
    <name evidence="9" type="ORF">JKP88DRAFT_271269</name>
</gene>
<dbReference type="EMBL" id="JAFCMP010000016">
    <property type="protein sequence ID" value="KAG5191670.1"/>
    <property type="molecule type" value="Genomic_DNA"/>
</dbReference>
<evidence type="ECO:0000256" key="6">
    <source>
        <dbReference type="PROSITE-ProRule" id="PRU00176"/>
    </source>
</evidence>
<dbReference type="PANTHER" id="PTHR15608">
    <property type="entry name" value="SPLICING FACTOR U2AF-ASSOCIATED PROTEIN 2"/>
    <property type="match status" value="1"/>
</dbReference>
<comment type="similarity">
    <text evidence="1">Belongs to the HTATSF1 family.</text>
</comment>
<dbReference type="InterPro" id="IPR035445">
    <property type="entry name" value="GYF-like_dom_sf"/>
</dbReference>
<dbReference type="AlphaFoldDB" id="A0A835ZDG4"/>
<feature type="compositionally biased region" description="Acidic residues" evidence="7">
    <location>
        <begin position="265"/>
        <end position="291"/>
    </location>
</feature>
<dbReference type="InterPro" id="IPR034392">
    <property type="entry name" value="TatSF1-like_RRM1"/>
</dbReference>
<dbReference type="InterPro" id="IPR012677">
    <property type="entry name" value="Nucleotide-bd_a/b_plait_sf"/>
</dbReference>
<dbReference type="Proteomes" id="UP000664859">
    <property type="component" value="Unassembled WGS sequence"/>
</dbReference>
<dbReference type="GO" id="GO:0005684">
    <property type="term" value="C:U2-type spliceosomal complex"/>
    <property type="evidence" value="ECO:0007669"/>
    <property type="project" value="TreeGrafter"/>
</dbReference>
<accession>A0A835ZDG4</accession>
<evidence type="ECO:0000259" key="8">
    <source>
        <dbReference type="PROSITE" id="PS50102"/>
    </source>
</evidence>
<dbReference type="GO" id="GO:0005686">
    <property type="term" value="C:U2 snRNP"/>
    <property type="evidence" value="ECO:0007669"/>
    <property type="project" value="TreeGrafter"/>
</dbReference>
<dbReference type="GO" id="GO:0000398">
    <property type="term" value="P:mRNA splicing, via spliceosome"/>
    <property type="evidence" value="ECO:0007669"/>
    <property type="project" value="InterPro"/>
</dbReference>
<evidence type="ECO:0000313" key="10">
    <source>
        <dbReference type="Proteomes" id="UP000664859"/>
    </source>
</evidence>
<keyword evidence="5" id="KW-0508">mRNA splicing</keyword>
<keyword evidence="2" id="KW-0507">mRNA processing</keyword>
<evidence type="ECO:0000256" key="3">
    <source>
        <dbReference type="ARBA" id="ARBA00022737"/>
    </source>
</evidence>
<feature type="compositionally biased region" description="Low complexity" evidence="7">
    <location>
        <begin position="187"/>
        <end position="206"/>
    </location>
</feature>
<protein>
    <recommendedName>
        <fullName evidence="8">RRM domain-containing protein</fullName>
    </recommendedName>
</protein>
<name>A0A835ZDG4_9STRA</name>
<sequence>MASTENNTGPAAAEDAAPQAAAAAAAAATEEAAVAEQSAQAAAAPAAAAAVATNMWFYVGPEGQRLGPLPCKAMVELLKKGKLHPSALGWTEGQGEWQPLANLEPFKDAVQVAAAAAGQWSYIDHAGATIGPMGAKELIKAFQEGALDGMTLVWAVNMTDWLPMAELPGLKELLMSAEEEENENGDSAQPESASAAQQQGVQAPQPAVAGVDANAMVFAFEPEEQPALDAEASEALAKARKARGEEGKKSFVTDAGVRYVWDAEENDWVEAGSEDEGDEEGEEGEEEGDEEPLWKIKLKKKREAQKAALIKAKADKKAAKREGKAGVEGEEEGDGAGKRKADSGNGDAEPKPKKARKKKKNTWSAEGSGRWVYIQGLPADITEEEMRDHFAKAGVIATDPISQAPRIKIYRDDTGGCKGDGSVCYVMEESVELALHVLDGSQIRAGGKHSVNFKSYFNSFLGLKPTIRFTVARAAAKQALSWNESDDIGVAKGGLKIVVIENMFDPSDFVEDPDFGEDLQADIALECQKLGPLEKITVFSRNPIGPVVVKFGTAFASEQCIKKMDGRWFGKRKLRCHYWDGITNYEVKEDASKEQERLDEFGDWLENQDLPEEMQLRTE</sequence>
<dbReference type="SMART" id="SM00360">
    <property type="entry name" value="RRM"/>
    <property type="match status" value="2"/>
</dbReference>
<feature type="region of interest" description="Disordered" evidence="7">
    <location>
        <begin position="178"/>
        <end position="206"/>
    </location>
</feature>
<dbReference type="InterPro" id="IPR035979">
    <property type="entry name" value="RBD_domain_sf"/>
</dbReference>
<evidence type="ECO:0000256" key="1">
    <source>
        <dbReference type="ARBA" id="ARBA00007747"/>
    </source>
</evidence>
<dbReference type="PANTHER" id="PTHR15608:SF0">
    <property type="entry name" value="HIV TAT-SPECIFIC FACTOR 1"/>
    <property type="match status" value="1"/>
</dbReference>
<evidence type="ECO:0000256" key="7">
    <source>
        <dbReference type="SAM" id="MobiDB-lite"/>
    </source>
</evidence>
<feature type="region of interest" description="Disordered" evidence="7">
    <location>
        <begin position="311"/>
        <end position="363"/>
    </location>
</feature>
<dbReference type="InterPro" id="IPR025640">
    <property type="entry name" value="GYF_2"/>
</dbReference>
<feature type="compositionally biased region" description="Low complexity" evidence="7">
    <location>
        <begin position="10"/>
        <end position="29"/>
    </location>
</feature>
<feature type="region of interest" description="Disordered" evidence="7">
    <location>
        <begin position="265"/>
        <end position="296"/>
    </location>
</feature>
<evidence type="ECO:0000256" key="5">
    <source>
        <dbReference type="ARBA" id="ARBA00023187"/>
    </source>
</evidence>
<proteinExistence type="inferred from homology"/>
<reference evidence="9" key="1">
    <citation type="submission" date="2021-02" db="EMBL/GenBank/DDBJ databases">
        <title>First Annotated Genome of the Yellow-green Alga Tribonema minus.</title>
        <authorList>
            <person name="Mahan K.M."/>
        </authorList>
    </citation>
    <scope>NUCLEOTIDE SEQUENCE</scope>
    <source>
        <strain evidence="9">UTEX B ZZ1240</strain>
    </source>
</reference>
<feature type="region of interest" description="Disordered" evidence="7">
    <location>
        <begin position="1"/>
        <end position="29"/>
    </location>
</feature>
<organism evidence="9 10">
    <name type="scientific">Tribonema minus</name>
    <dbReference type="NCBI Taxonomy" id="303371"/>
    <lineage>
        <taxon>Eukaryota</taxon>
        <taxon>Sar</taxon>
        <taxon>Stramenopiles</taxon>
        <taxon>Ochrophyta</taxon>
        <taxon>PX clade</taxon>
        <taxon>Xanthophyceae</taxon>
        <taxon>Tribonematales</taxon>
        <taxon>Tribonemataceae</taxon>
        <taxon>Tribonema</taxon>
    </lineage>
</organism>
<keyword evidence="3" id="KW-0677">Repeat</keyword>
<dbReference type="Pfam" id="PF00076">
    <property type="entry name" value="RRM_1"/>
    <property type="match status" value="1"/>
</dbReference>
<feature type="compositionally biased region" description="Basic and acidic residues" evidence="7">
    <location>
        <begin position="335"/>
        <end position="352"/>
    </location>
</feature>
<evidence type="ECO:0000256" key="4">
    <source>
        <dbReference type="ARBA" id="ARBA00022884"/>
    </source>
</evidence>
<dbReference type="GO" id="GO:0003723">
    <property type="term" value="F:RNA binding"/>
    <property type="evidence" value="ECO:0007669"/>
    <property type="project" value="UniProtKB-UniRule"/>
</dbReference>
<dbReference type="FunFam" id="3.30.70.330:FF:000105">
    <property type="entry name" value="HIV Tat-specific factor 1 homolog"/>
    <property type="match status" value="1"/>
</dbReference>
<dbReference type="Pfam" id="PF14237">
    <property type="entry name" value="GYF_2"/>
    <property type="match status" value="2"/>
</dbReference>
<dbReference type="SUPFAM" id="SSF55277">
    <property type="entry name" value="GYF domain"/>
    <property type="match status" value="1"/>
</dbReference>
<dbReference type="SUPFAM" id="SSF54928">
    <property type="entry name" value="RNA-binding domain, RBD"/>
    <property type="match status" value="1"/>
</dbReference>
<dbReference type="OrthoDB" id="10258585at2759"/>
<dbReference type="Gene3D" id="3.30.70.330">
    <property type="match status" value="2"/>
</dbReference>
<dbReference type="PROSITE" id="PS50102">
    <property type="entry name" value="RRM"/>
    <property type="match status" value="1"/>
</dbReference>
<keyword evidence="10" id="KW-1185">Reference proteome</keyword>
<dbReference type="CDD" id="cd12281">
    <property type="entry name" value="RRM1_TatSF1_like"/>
    <property type="match status" value="1"/>
</dbReference>
<evidence type="ECO:0000256" key="2">
    <source>
        <dbReference type="ARBA" id="ARBA00022664"/>
    </source>
</evidence>